<name>A0A0F5FYE0_9HYPH</name>
<dbReference type="STRING" id="443610.VE25_03700"/>
<keyword evidence="1" id="KW-1133">Transmembrane helix</keyword>
<dbReference type="Proteomes" id="UP000033632">
    <property type="component" value="Unassembled WGS sequence"/>
</dbReference>
<reference evidence="2 3" key="1">
    <citation type="submission" date="2015-03" db="EMBL/GenBank/DDBJ databases">
        <authorList>
            <person name="Hassan Y.I."/>
            <person name="Lepp D."/>
            <person name="Li X.-Z."/>
            <person name="Zhou T."/>
        </authorList>
    </citation>
    <scope>NUCLEOTIDE SEQUENCE [LARGE SCALE GENOMIC DNA]</scope>
    <source>
        <strain evidence="2 3">BD-c194</strain>
    </source>
</reference>
<gene>
    <name evidence="2" type="ORF">VE25_03700</name>
</gene>
<sequence length="188" mass="19598">MSQPTSITQELAAAARGFVALVTGNRRAADNFDFSQRGLVGSFIALIVASVLTAFGPGLLGVPSEPGTATRSIILGASLFVLQLGVVYFVLKQMNRLDGFIPYLVADNWISLFIAVLTVAVLRLVGAGDFTLLAIGILAIVVEVNIARLIVTLAPMQIVIFIGAQFAAQFLGVLVLASMLPGATAPAV</sequence>
<dbReference type="AlphaFoldDB" id="A0A0F5FYE0"/>
<organism evidence="2 3">
    <name type="scientific">Devosia geojensis</name>
    <dbReference type="NCBI Taxonomy" id="443610"/>
    <lineage>
        <taxon>Bacteria</taxon>
        <taxon>Pseudomonadati</taxon>
        <taxon>Pseudomonadota</taxon>
        <taxon>Alphaproteobacteria</taxon>
        <taxon>Hyphomicrobiales</taxon>
        <taxon>Devosiaceae</taxon>
        <taxon>Devosia</taxon>
    </lineage>
</organism>
<accession>A0A0F5FYE0</accession>
<dbReference type="OrthoDB" id="7948618at2"/>
<feature type="transmembrane region" description="Helical" evidence="1">
    <location>
        <begin position="72"/>
        <end position="91"/>
    </location>
</feature>
<evidence type="ECO:0008006" key="4">
    <source>
        <dbReference type="Google" id="ProtNLM"/>
    </source>
</evidence>
<keyword evidence="3" id="KW-1185">Reference proteome</keyword>
<evidence type="ECO:0000256" key="1">
    <source>
        <dbReference type="SAM" id="Phobius"/>
    </source>
</evidence>
<feature type="transmembrane region" description="Helical" evidence="1">
    <location>
        <begin position="130"/>
        <end position="151"/>
    </location>
</feature>
<dbReference type="RefSeq" id="WP_046107233.1">
    <property type="nucleotide sequence ID" value="NZ_JZEX01000046.1"/>
</dbReference>
<dbReference type="EMBL" id="JZEX01000046">
    <property type="protein sequence ID" value="KKB13192.1"/>
    <property type="molecule type" value="Genomic_DNA"/>
</dbReference>
<keyword evidence="1" id="KW-0472">Membrane</keyword>
<feature type="transmembrane region" description="Helical" evidence="1">
    <location>
        <begin position="103"/>
        <end position="124"/>
    </location>
</feature>
<feature type="transmembrane region" description="Helical" evidence="1">
    <location>
        <begin position="39"/>
        <end position="60"/>
    </location>
</feature>
<evidence type="ECO:0000313" key="3">
    <source>
        <dbReference type="Proteomes" id="UP000033632"/>
    </source>
</evidence>
<evidence type="ECO:0000313" key="2">
    <source>
        <dbReference type="EMBL" id="KKB13192.1"/>
    </source>
</evidence>
<feature type="transmembrane region" description="Helical" evidence="1">
    <location>
        <begin position="158"/>
        <end position="180"/>
    </location>
</feature>
<proteinExistence type="predicted"/>
<keyword evidence="1" id="KW-0812">Transmembrane</keyword>
<protein>
    <recommendedName>
        <fullName evidence="4">Yip1 domain-containing protein</fullName>
    </recommendedName>
</protein>
<dbReference type="PATRIC" id="fig|443610.3.peg.3221"/>
<comment type="caution">
    <text evidence="2">The sequence shown here is derived from an EMBL/GenBank/DDBJ whole genome shotgun (WGS) entry which is preliminary data.</text>
</comment>